<dbReference type="InterPro" id="IPR019734">
    <property type="entry name" value="TPR_rpt"/>
</dbReference>
<proteinExistence type="predicted"/>
<dbReference type="Gene3D" id="1.25.40.10">
    <property type="entry name" value="Tetratricopeptide repeat domain"/>
    <property type="match status" value="1"/>
</dbReference>
<feature type="region of interest" description="Disordered" evidence="3">
    <location>
        <begin position="966"/>
        <end position="993"/>
    </location>
</feature>
<evidence type="ECO:0000256" key="1">
    <source>
        <dbReference type="ARBA" id="ARBA00022741"/>
    </source>
</evidence>
<evidence type="ECO:0000256" key="2">
    <source>
        <dbReference type="ARBA" id="ARBA00022840"/>
    </source>
</evidence>
<dbReference type="InterPro" id="IPR041664">
    <property type="entry name" value="AAA_16"/>
</dbReference>
<dbReference type="Pfam" id="PF00196">
    <property type="entry name" value="GerE"/>
    <property type="match status" value="1"/>
</dbReference>
<dbReference type="InterPro" id="IPR000792">
    <property type="entry name" value="Tscrpt_reg_LuxR_C"/>
</dbReference>
<dbReference type="SUPFAM" id="SSF48452">
    <property type="entry name" value="TPR-like"/>
    <property type="match status" value="1"/>
</dbReference>
<dbReference type="GO" id="GO:0006355">
    <property type="term" value="P:regulation of DNA-templated transcription"/>
    <property type="evidence" value="ECO:0007669"/>
    <property type="project" value="InterPro"/>
</dbReference>
<sequence length="993" mass="105657">MVADRSEITVPPLNDALPLVGRSTELSALSALVDAAIAGQARAALIRGPAGIGKTRLVNAVVEAAAGTPATVLRTTCYEVTSGVGYGAVRALFAPLGLGGDRAGGPSGGDRDAGGRAHLLDAGAKWALPALLPEAQVPDSGGRDASYPVLHGLYWLAVNVMSTGPLVIVVDDVHWCDERTLRWLDFLLRRADGLPLLVLLAQRTGTAGPNSAVLAEILAQPSCEILDVRPLAERDVADLAALVLRAPVDPEFQRCCAEVTAGNPLLLTRLLGELSWEGVRPTAAGVRRAAEVGRNALAASVLPRLAGQPDHVQAVARAAAVLGGAVDQVGTDLLAALAGVPPQLATSAVRALRQLALIAPGQIDFEHDALRSLVLAEHSPDEVERLRVRAARLLNDAGRPAEEVANQLLLLSQPPQPWMLGVLRDAALRAEHRGAPEAAVRYLSRVLDASQDPAEQTRARVELARPLALTDPFAALGHLRQALADLPDVRARVPVVVRFALTALATQRALEAVGLLTAALDEFPTGPDSQPGDQDLRALLEATLVLVGSDEKSTIGTVREWLRRLPPPAGNSPAERQILGMTAVLSAAGCSPASEVVELANRTLRAGTANPSGWAAASAALALQLADEVTPALAAFDRLLVDSREQAAAWMHCVLLASRGVLQYGIGDIAEAAADAQTAVHIAEQEIWRRSATMPFIVLAYTLVERDDPDRAEAALARVDRPRFDEFVWEWHYFLHVNARLRWLRGDLDGALEHLLRCQRSLAEAEITNPVFVPWWVDAACIHAQQGHPERAVELVDQARDLARQWGTPRGEGLGLLAAGVLSGGARAVDLLEQAVEVLARSPARLDHAHAHYRLGRALLDVDDARGARRQFRQAVDLAARCGSQAISRVASNQLVAAGGRLHREIRTTVDTLTGAEHRVAALAAGGASNREIAEALFVTVRTVEVHLTNVYRKLGVTRRTELPAVLGNTSTTGAHSRSDDESGFREGGWRRA</sequence>
<dbReference type="PROSITE" id="PS00622">
    <property type="entry name" value="HTH_LUXR_1"/>
    <property type="match status" value="1"/>
</dbReference>
<evidence type="ECO:0000313" key="6">
    <source>
        <dbReference type="Proteomes" id="UP001206128"/>
    </source>
</evidence>
<keyword evidence="6" id="KW-1185">Reference proteome</keyword>
<dbReference type="PANTHER" id="PTHR16305:SF35">
    <property type="entry name" value="TRANSCRIPTIONAL ACTIVATOR DOMAIN"/>
    <property type="match status" value="1"/>
</dbReference>
<dbReference type="InterPro" id="IPR036388">
    <property type="entry name" value="WH-like_DNA-bd_sf"/>
</dbReference>
<dbReference type="InterPro" id="IPR016032">
    <property type="entry name" value="Sig_transdc_resp-reg_C-effctor"/>
</dbReference>
<dbReference type="SUPFAM" id="SSF52540">
    <property type="entry name" value="P-loop containing nucleoside triphosphate hydrolases"/>
    <property type="match status" value="1"/>
</dbReference>
<feature type="compositionally biased region" description="Basic and acidic residues" evidence="3">
    <location>
        <begin position="977"/>
        <end position="993"/>
    </location>
</feature>
<evidence type="ECO:0000256" key="3">
    <source>
        <dbReference type="SAM" id="MobiDB-lite"/>
    </source>
</evidence>
<dbReference type="Proteomes" id="UP001206128">
    <property type="component" value="Unassembled WGS sequence"/>
</dbReference>
<dbReference type="CDD" id="cd06170">
    <property type="entry name" value="LuxR_C_like"/>
    <property type="match status" value="1"/>
</dbReference>
<evidence type="ECO:0000259" key="4">
    <source>
        <dbReference type="PROSITE" id="PS50043"/>
    </source>
</evidence>
<gene>
    <name evidence="5" type="ORF">LX83_000840</name>
</gene>
<name>A0AAE3KEM4_9PSEU</name>
<dbReference type="EMBL" id="JAMTCK010000002">
    <property type="protein sequence ID" value="MCP2164000.1"/>
    <property type="molecule type" value="Genomic_DNA"/>
</dbReference>
<dbReference type="GO" id="GO:0003677">
    <property type="term" value="F:DNA binding"/>
    <property type="evidence" value="ECO:0007669"/>
    <property type="project" value="InterPro"/>
</dbReference>
<dbReference type="Gene3D" id="1.10.10.10">
    <property type="entry name" value="Winged helix-like DNA-binding domain superfamily/Winged helix DNA-binding domain"/>
    <property type="match status" value="1"/>
</dbReference>
<dbReference type="PROSITE" id="PS50043">
    <property type="entry name" value="HTH_LUXR_2"/>
    <property type="match status" value="1"/>
</dbReference>
<dbReference type="GO" id="GO:0004016">
    <property type="term" value="F:adenylate cyclase activity"/>
    <property type="evidence" value="ECO:0007669"/>
    <property type="project" value="TreeGrafter"/>
</dbReference>
<protein>
    <submittedName>
        <fullName evidence="5">Regulatory protein, luxR family</fullName>
    </submittedName>
</protein>
<dbReference type="SMART" id="SM00028">
    <property type="entry name" value="TPR"/>
    <property type="match status" value="3"/>
</dbReference>
<dbReference type="PRINTS" id="PR00038">
    <property type="entry name" value="HTHLUXR"/>
</dbReference>
<dbReference type="SMART" id="SM00421">
    <property type="entry name" value="HTH_LUXR"/>
    <property type="match status" value="1"/>
</dbReference>
<feature type="domain" description="HTH luxR-type" evidence="4">
    <location>
        <begin position="906"/>
        <end position="971"/>
    </location>
</feature>
<accession>A0AAE3KEM4</accession>
<dbReference type="SUPFAM" id="SSF46894">
    <property type="entry name" value="C-terminal effector domain of the bipartite response regulators"/>
    <property type="match status" value="1"/>
</dbReference>
<dbReference type="AlphaFoldDB" id="A0AAE3KEM4"/>
<dbReference type="Pfam" id="PF13191">
    <property type="entry name" value="AAA_16"/>
    <property type="match status" value="1"/>
</dbReference>
<comment type="caution">
    <text evidence="5">The sequence shown here is derived from an EMBL/GenBank/DDBJ whole genome shotgun (WGS) entry which is preliminary data.</text>
</comment>
<keyword evidence="2" id="KW-0067">ATP-binding</keyword>
<keyword evidence="1" id="KW-0547">Nucleotide-binding</keyword>
<dbReference type="GO" id="GO:0005737">
    <property type="term" value="C:cytoplasm"/>
    <property type="evidence" value="ECO:0007669"/>
    <property type="project" value="TreeGrafter"/>
</dbReference>
<dbReference type="GO" id="GO:0005524">
    <property type="term" value="F:ATP binding"/>
    <property type="evidence" value="ECO:0007669"/>
    <property type="project" value="UniProtKB-KW"/>
</dbReference>
<evidence type="ECO:0000313" key="5">
    <source>
        <dbReference type="EMBL" id="MCP2164000.1"/>
    </source>
</evidence>
<dbReference type="InterPro" id="IPR027417">
    <property type="entry name" value="P-loop_NTPase"/>
</dbReference>
<dbReference type="PANTHER" id="PTHR16305">
    <property type="entry name" value="TESTICULAR SOLUBLE ADENYLYL CYCLASE"/>
    <property type="match status" value="1"/>
</dbReference>
<dbReference type="InterPro" id="IPR011990">
    <property type="entry name" value="TPR-like_helical_dom_sf"/>
</dbReference>
<reference evidence="5" key="1">
    <citation type="submission" date="2022-06" db="EMBL/GenBank/DDBJ databases">
        <title>Genomic Encyclopedia of Archaeal and Bacterial Type Strains, Phase II (KMG-II): from individual species to whole genera.</title>
        <authorList>
            <person name="Goeker M."/>
        </authorList>
    </citation>
    <scope>NUCLEOTIDE SEQUENCE</scope>
    <source>
        <strain evidence="5">DSM 43935</strain>
    </source>
</reference>
<organism evidence="5 6">
    <name type="scientific">Goodfellowiella coeruleoviolacea</name>
    <dbReference type="NCBI Taxonomy" id="334858"/>
    <lineage>
        <taxon>Bacteria</taxon>
        <taxon>Bacillati</taxon>
        <taxon>Actinomycetota</taxon>
        <taxon>Actinomycetes</taxon>
        <taxon>Pseudonocardiales</taxon>
        <taxon>Pseudonocardiaceae</taxon>
        <taxon>Goodfellowiella</taxon>
    </lineage>
</organism>